<dbReference type="AlphaFoldDB" id="A0A1F5EIH5"/>
<evidence type="ECO:0000313" key="2">
    <source>
        <dbReference type="EMBL" id="OGD67163.1"/>
    </source>
</evidence>
<reference evidence="2 3" key="1">
    <citation type="journal article" date="2016" name="Nat. Commun.">
        <title>Thousands of microbial genomes shed light on interconnected biogeochemical processes in an aquifer system.</title>
        <authorList>
            <person name="Anantharaman K."/>
            <person name="Brown C.T."/>
            <person name="Hug L.A."/>
            <person name="Sharon I."/>
            <person name="Castelle C.J."/>
            <person name="Probst A.J."/>
            <person name="Thomas B.C."/>
            <person name="Singh A."/>
            <person name="Wilkins M.J."/>
            <person name="Karaoz U."/>
            <person name="Brodie E.L."/>
            <person name="Williams K.H."/>
            <person name="Hubbard S.S."/>
            <person name="Banfield J.F."/>
        </authorList>
    </citation>
    <scope>NUCLEOTIDE SEQUENCE [LARGE SCALE GENOMIC DNA]</scope>
</reference>
<sequence length="65" mass="6810">MAKGRGGWGRSARGSSHKARSCGNMHTLPGGTRISKGTNAPAVVVGGRGEHPLGCECEFCREEKK</sequence>
<evidence type="ECO:0000313" key="3">
    <source>
        <dbReference type="Proteomes" id="UP000179003"/>
    </source>
</evidence>
<name>A0A1F5EIH5_9BACT</name>
<gene>
    <name evidence="2" type="ORF">A2442_02090</name>
</gene>
<accession>A0A1F5EIH5</accession>
<comment type="caution">
    <text evidence="2">The sequence shown here is derived from an EMBL/GenBank/DDBJ whole genome shotgun (WGS) entry which is preliminary data.</text>
</comment>
<proteinExistence type="predicted"/>
<feature type="region of interest" description="Disordered" evidence="1">
    <location>
        <begin position="1"/>
        <end position="45"/>
    </location>
</feature>
<protein>
    <submittedName>
        <fullName evidence="2">Uncharacterized protein</fullName>
    </submittedName>
</protein>
<evidence type="ECO:0000256" key="1">
    <source>
        <dbReference type="SAM" id="MobiDB-lite"/>
    </source>
</evidence>
<dbReference type="EMBL" id="MFAE01000008">
    <property type="protein sequence ID" value="OGD67163.1"/>
    <property type="molecule type" value="Genomic_DNA"/>
</dbReference>
<dbReference type="Proteomes" id="UP000179003">
    <property type="component" value="Unassembled WGS sequence"/>
</dbReference>
<organism evidence="2 3">
    <name type="scientific">Candidatus Campbellbacteria bacterium RIFOXYC2_FULL_35_25</name>
    <dbReference type="NCBI Taxonomy" id="1797582"/>
    <lineage>
        <taxon>Bacteria</taxon>
        <taxon>Candidatus Campbelliibacteriota</taxon>
    </lineage>
</organism>